<comment type="subcellular location">
    <subcellularLocation>
        <location evidence="1">Membrane</location>
        <topology evidence="1">Multi-pass membrane protein</topology>
    </subcellularLocation>
</comment>
<dbReference type="PROSITE" id="PS00216">
    <property type="entry name" value="SUGAR_TRANSPORT_1"/>
    <property type="match status" value="1"/>
</dbReference>
<evidence type="ECO:0000256" key="1">
    <source>
        <dbReference type="ARBA" id="ARBA00004141"/>
    </source>
</evidence>
<feature type="transmembrane region" description="Helical" evidence="5">
    <location>
        <begin position="351"/>
        <end position="371"/>
    </location>
</feature>
<evidence type="ECO:0000256" key="4">
    <source>
        <dbReference type="ARBA" id="ARBA00023136"/>
    </source>
</evidence>
<evidence type="ECO:0000256" key="2">
    <source>
        <dbReference type="ARBA" id="ARBA00022692"/>
    </source>
</evidence>
<feature type="transmembrane region" description="Helical" evidence="5">
    <location>
        <begin position="144"/>
        <end position="167"/>
    </location>
</feature>
<protein>
    <submittedName>
        <fullName evidence="7">AAHS family 3-hydroxyphenylpropionic acid transporter</fullName>
    </submittedName>
</protein>
<dbReference type="PANTHER" id="PTHR23508:SF10">
    <property type="entry name" value="CARBOXYLIC ACID TRANSPORTER PROTEIN HOMOLOG"/>
    <property type="match status" value="1"/>
</dbReference>
<feature type="transmembrane region" description="Helical" evidence="5">
    <location>
        <begin position="12"/>
        <end position="32"/>
    </location>
</feature>
<dbReference type="GO" id="GO:0046943">
    <property type="term" value="F:carboxylic acid transmembrane transporter activity"/>
    <property type="evidence" value="ECO:0007669"/>
    <property type="project" value="TreeGrafter"/>
</dbReference>
<organism evidence="7 8">
    <name type="scientific">Paraburkholderia eburnea</name>
    <dbReference type="NCBI Taxonomy" id="1189126"/>
    <lineage>
        <taxon>Bacteria</taxon>
        <taxon>Pseudomonadati</taxon>
        <taxon>Pseudomonadota</taxon>
        <taxon>Betaproteobacteria</taxon>
        <taxon>Burkholderiales</taxon>
        <taxon>Burkholderiaceae</taxon>
        <taxon>Paraburkholderia</taxon>
    </lineage>
</organism>
<name>A0A2S4M7A5_9BURK</name>
<feature type="domain" description="Major facilitator superfamily (MFS) profile" evidence="6">
    <location>
        <begin position="19"/>
        <end position="407"/>
    </location>
</feature>
<dbReference type="InterPro" id="IPR011701">
    <property type="entry name" value="MFS"/>
</dbReference>
<evidence type="ECO:0000256" key="3">
    <source>
        <dbReference type="ARBA" id="ARBA00022989"/>
    </source>
</evidence>
<sequence>MSSSTTQVSTRTAAGTAWVLGLCLIVAVLEGIDLQSTGVAAPRMAREFGLSVSQMGLAFSAGMLGLLPGAMLGGRLADRMGRKRVLLLSMVAFGVFSLLTAHVWSFSTLLVARFLTGLGLGGAMPNVIALSAEAVAPRLRNTAVSIMYCGMPLGGALAALIGVLNAGDTEWRHIFYAGGVGPLVVAPLILACLPESAAYEAAASRAQSTQGGPPPTLRVLFGDGRAAVTAQIWISFFCTLIVLYFLLNWLPSLIVSRGLTRSQAGITQIFFNVGSVIGVLAIGMLMDRLRPVRVVAAVYAGIAVSLFMLAGAGNLFWISVSVLLAGMGVVGAQSMLYALSAASYATVMRGTGVGAAVAAGRVGSIVGPLAAGQLLAGGASATTVIGASVPVTLVAALAALLAVRREQAS</sequence>
<keyword evidence="3 5" id="KW-1133">Transmembrane helix</keyword>
<dbReference type="InterPro" id="IPR005829">
    <property type="entry name" value="Sugar_transporter_CS"/>
</dbReference>
<dbReference type="Pfam" id="PF07690">
    <property type="entry name" value="MFS_1"/>
    <property type="match status" value="1"/>
</dbReference>
<feature type="transmembrane region" description="Helical" evidence="5">
    <location>
        <begin position="85"/>
        <end position="104"/>
    </location>
</feature>
<feature type="transmembrane region" description="Helical" evidence="5">
    <location>
        <begin position="292"/>
        <end position="310"/>
    </location>
</feature>
<dbReference type="SUPFAM" id="SSF103473">
    <property type="entry name" value="MFS general substrate transporter"/>
    <property type="match status" value="1"/>
</dbReference>
<gene>
    <name evidence="7" type="ORF">B0G62_10893</name>
</gene>
<dbReference type="EMBL" id="PQGA01000008">
    <property type="protein sequence ID" value="POR50602.1"/>
    <property type="molecule type" value="Genomic_DNA"/>
</dbReference>
<keyword evidence="8" id="KW-1185">Reference proteome</keyword>
<dbReference type="PROSITE" id="PS50850">
    <property type="entry name" value="MFS"/>
    <property type="match status" value="1"/>
</dbReference>
<feature type="transmembrane region" description="Helical" evidence="5">
    <location>
        <begin position="266"/>
        <end position="285"/>
    </location>
</feature>
<feature type="transmembrane region" description="Helical" evidence="5">
    <location>
        <begin position="173"/>
        <end position="193"/>
    </location>
</feature>
<keyword evidence="2 5" id="KW-0812">Transmembrane</keyword>
<dbReference type="InterPro" id="IPR020846">
    <property type="entry name" value="MFS_dom"/>
</dbReference>
<reference evidence="7 8" key="1">
    <citation type="submission" date="2018-01" db="EMBL/GenBank/DDBJ databases">
        <title>Genomic Encyclopedia of Type Strains, Phase III (KMG-III): the genomes of soil and plant-associated and newly described type strains.</title>
        <authorList>
            <person name="Whitman W."/>
        </authorList>
    </citation>
    <scope>NUCLEOTIDE SEQUENCE [LARGE SCALE GENOMIC DNA]</scope>
    <source>
        <strain evidence="7 8">JCM 18070</strain>
    </source>
</reference>
<dbReference type="Proteomes" id="UP000237381">
    <property type="component" value="Unassembled WGS sequence"/>
</dbReference>
<dbReference type="RefSeq" id="WP_244193276.1">
    <property type="nucleotide sequence ID" value="NZ_PQGA01000008.1"/>
</dbReference>
<feature type="transmembrane region" description="Helical" evidence="5">
    <location>
        <begin position="110"/>
        <end position="132"/>
    </location>
</feature>
<feature type="transmembrane region" description="Helical" evidence="5">
    <location>
        <begin position="383"/>
        <end position="403"/>
    </location>
</feature>
<evidence type="ECO:0000256" key="5">
    <source>
        <dbReference type="SAM" id="Phobius"/>
    </source>
</evidence>
<dbReference type="PROSITE" id="PS00217">
    <property type="entry name" value="SUGAR_TRANSPORT_2"/>
    <property type="match status" value="1"/>
</dbReference>
<dbReference type="GO" id="GO:0005886">
    <property type="term" value="C:plasma membrane"/>
    <property type="evidence" value="ECO:0007669"/>
    <property type="project" value="TreeGrafter"/>
</dbReference>
<feature type="transmembrane region" description="Helical" evidence="5">
    <location>
        <begin position="316"/>
        <end position="339"/>
    </location>
</feature>
<dbReference type="Gene3D" id="1.20.1250.20">
    <property type="entry name" value="MFS general substrate transporter like domains"/>
    <property type="match status" value="1"/>
</dbReference>
<evidence type="ECO:0000313" key="8">
    <source>
        <dbReference type="Proteomes" id="UP000237381"/>
    </source>
</evidence>
<keyword evidence="4 5" id="KW-0472">Membrane</keyword>
<accession>A0A2S4M7A5</accession>
<evidence type="ECO:0000313" key="7">
    <source>
        <dbReference type="EMBL" id="POR50602.1"/>
    </source>
</evidence>
<dbReference type="AlphaFoldDB" id="A0A2S4M7A5"/>
<feature type="transmembrane region" description="Helical" evidence="5">
    <location>
        <begin position="52"/>
        <end position="73"/>
    </location>
</feature>
<proteinExistence type="predicted"/>
<evidence type="ECO:0000259" key="6">
    <source>
        <dbReference type="PROSITE" id="PS50850"/>
    </source>
</evidence>
<dbReference type="PANTHER" id="PTHR23508">
    <property type="entry name" value="CARBOXYLIC ACID TRANSPORTER PROTEIN HOMOLOG"/>
    <property type="match status" value="1"/>
</dbReference>
<dbReference type="NCBIfam" id="NF008586">
    <property type="entry name" value="PRK11551.1"/>
    <property type="match status" value="1"/>
</dbReference>
<dbReference type="InterPro" id="IPR036259">
    <property type="entry name" value="MFS_trans_sf"/>
</dbReference>
<feature type="transmembrane region" description="Helical" evidence="5">
    <location>
        <begin position="226"/>
        <end position="246"/>
    </location>
</feature>
<dbReference type="CDD" id="cd17365">
    <property type="entry name" value="MFS_PcaK_like"/>
    <property type="match status" value="1"/>
</dbReference>
<comment type="caution">
    <text evidence="7">The sequence shown here is derived from an EMBL/GenBank/DDBJ whole genome shotgun (WGS) entry which is preliminary data.</text>
</comment>